<accession>A0ABT9XHC8</accession>
<reference evidence="5 6" key="1">
    <citation type="submission" date="2023-07" db="EMBL/GenBank/DDBJ databases">
        <title>Genomic Encyclopedia of Type Strains, Phase IV (KMG-IV): sequencing the most valuable type-strain genomes for metagenomic binning, comparative biology and taxonomic classification.</title>
        <authorList>
            <person name="Goeker M."/>
        </authorList>
    </citation>
    <scope>NUCLEOTIDE SEQUENCE [LARGE SCALE GENOMIC DNA]</scope>
    <source>
        <strain evidence="5 6">DSM 4006</strain>
    </source>
</reference>
<evidence type="ECO:0000313" key="6">
    <source>
        <dbReference type="Proteomes" id="UP001232973"/>
    </source>
</evidence>
<dbReference type="Pfam" id="PF01451">
    <property type="entry name" value="LMWPc"/>
    <property type="match status" value="1"/>
</dbReference>
<comment type="similarity">
    <text evidence="1">Belongs to the low molecular weight phosphotyrosine protein phosphatase family.</text>
</comment>
<organism evidence="5 6">
    <name type="scientific">Alicyclobacillus cycloheptanicus</name>
    <dbReference type="NCBI Taxonomy" id="1457"/>
    <lineage>
        <taxon>Bacteria</taxon>
        <taxon>Bacillati</taxon>
        <taxon>Bacillota</taxon>
        <taxon>Bacilli</taxon>
        <taxon>Bacillales</taxon>
        <taxon>Alicyclobacillaceae</taxon>
        <taxon>Alicyclobacillus</taxon>
    </lineage>
</organism>
<dbReference type="PANTHER" id="PTHR11717">
    <property type="entry name" value="LOW MOLECULAR WEIGHT PROTEIN TYROSINE PHOSPHATASE"/>
    <property type="match status" value="1"/>
</dbReference>
<keyword evidence="6" id="KW-1185">Reference proteome</keyword>
<protein>
    <submittedName>
        <fullName evidence="5">Protein-tyrosine-phosphatase</fullName>
    </submittedName>
</protein>
<gene>
    <name evidence="5" type="ORF">J2S03_001271</name>
</gene>
<dbReference type="Proteomes" id="UP001232973">
    <property type="component" value="Unassembled WGS sequence"/>
</dbReference>
<dbReference type="InterPro" id="IPR050438">
    <property type="entry name" value="LMW_PTPase"/>
</dbReference>
<dbReference type="EMBL" id="JAUSTP010000007">
    <property type="protein sequence ID" value="MDQ0189439.1"/>
    <property type="molecule type" value="Genomic_DNA"/>
</dbReference>
<dbReference type="PANTHER" id="PTHR11717:SF31">
    <property type="entry name" value="LOW MOLECULAR WEIGHT PROTEIN-TYROSINE-PHOSPHATASE ETP-RELATED"/>
    <property type="match status" value="1"/>
</dbReference>
<dbReference type="InterPro" id="IPR036196">
    <property type="entry name" value="Ptyr_pPase_sf"/>
</dbReference>
<sequence length="167" mass="18127">MRILFVCTGNTCRSPMAALITKSRLKARGLPWSVKSAGVSAVAGVPISPEAAAALERRSIEVDHVSQPLDEKLVSEADIILTMTAGHRQHVIRQFPQAADKTFELLRYISDEGSQSSAGCDIVDPFGGTAEDYETCARKLEEAIDVLLNKLEANAEIDRLTSRDDQA</sequence>
<dbReference type="Gene3D" id="3.40.50.2300">
    <property type="match status" value="1"/>
</dbReference>
<dbReference type="SUPFAM" id="SSF52788">
    <property type="entry name" value="Phosphotyrosine protein phosphatases I"/>
    <property type="match status" value="1"/>
</dbReference>
<evidence type="ECO:0000256" key="2">
    <source>
        <dbReference type="ARBA" id="ARBA00022801"/>
    </source>
</evidence>
<evidence type="ECO:0000256" key="1">
    <source>
        <dbReference type="ARBA" id="ARBA00011063"/>
    </source>
</evidence>
<dbReference type="SMART" id="SM00226">
    <property type="entry name" value="LMWPc"/>
    <property type="match status" value="1"/>
</dbReference>
<comment type="caution">
    <text evidence="5">The sequence shown here is derived from an EMBL/GenBank/DDBJ whole genome shotgun (WGS) entry which is preliminary data.</text>
</comment>
<dbReference type="PRINTS" id="PR00719">
    <property type="entry name" value="LMWPTPASE"/>
</dbReference>
<dbReference type="InterPro" id="IPR023485">
    <property type="entry name" value="Ptyr_pPase"/>
</dbReference>
<dbReference type="CDD" id="cd16344">
    <property type="entry name" value="LMWPAP"/>
    <property type="match status" value="1"/>
</dbReference>
<keyword evidence="3" id="KW-0904">Protein phosphatase</keyword>
<dbReference type="RefSeq" id="WP_274457098.1">
    <property type="nucleotide sequence ID" value="NZ_CP067097.1"/>
</dbReference>
<feature type="domain" description="Phosphotyrosine protein phosphatase I" evidence="4">
    <location>
        <begin position="1"/>
        <end position="150"/>
    </location>
</feature>
<evidence type="ECO:0000259" key="4">
    <source>
        <dbReference type="SMART" id="SM00226"/>
    </source>
</evidence>
<dbReference type="InterPro" id="IPR017867">
    <property type="entry name" value="Tyr_phospatase_low_mol_wt"/>
</dbReference>
<name>A0ABT9XHC8_9BACL</name>
<proteinExistence type="inferred from homology"/>
<keyword evidence="2" id="KW-0378">Hydrolase</keyword>
<evidence type="ECO:0000256" key="3">
    <source>
        <dbReference type="ARBA" id="ARBA00022912"/>
    </source>
</evidence>
<evidence type="ECO:0000313" key="5">
    <source>
        <dbReference type="EMBL" id="MDQ0189439.1"/>
    </source>
</evidence>